<proteinExistence type="predicted"/>
<accession>B3QXG0</accession>
<evidence type="ECO:0000313" key="1">
    <source>
        <dbReference type="EMBL" id="ACF13434.1"/>
    </source>
</evidence>
<gene>
    <name evidence="1" type="ordered locus">Ctha_0969</name>
</gene>
<dbReference type="OrthoDB" id="3255669at2"/>
<dbReference type="HOGENOM" id="CLU_099837_0_0_10"/>
<organism evidence="1 2">
    <name type="scientific">Chloroherpeton thalassium (strain ATCC 35110 / GB-78)</name>
    <dbReference type="NCBI Taxonomy" id="517418"/>
    <lineage>
        <taxon>Bacteria</taxon>
        <taxon>Pseudomonadati</taxon>
        <taxon>Chlorobiota</taxon>
        <taxon>Chlorobiia</taxon>
        <taxon>Chlorobiales</taxon>
        <taxon>Chloroherpetonaceae</taxon>
        <taxon>Chloroherpeton</taxon>
    </lineage>
</organism>
<dbReference type="Proteomes" id="UP000001208">
    <property type="component" value="Chromosome"/>
</dbReference>
<name>B3QXG0_CHLT3</name>
<dbReference type="SUPFAM" id="SSF55961">
    <property type="entry name" value="Bet v1-like"/>
    <property type="match status" value="1"/>
</dbReference>
<keyword evidence="2" id="KW-1185">Reference proteome</keyword>
<dbReference type="EMBL" id="CP001100">
    <property type="protein sequence ID" value="ACF13434.1"/>
    <property type="molecule type" value="Genomic_DNA"/>
</dbReference>
<dbReference type="STRING" id="517418.Ctha_0969"/>
<dbReference type="eggNOG" id="COG3832">
    <property type="taxonomic scope" value="Bacteria"/>
</dbReference>
<evidence type="ECO:0000313" key="2">
    <source>
        <dbReference type="Proteomes" id="UP000001208"/>
    </source>
</evidence>
<dbReference type="RefSeq" id="WP_012499518.1">
    <property type="nucleotide sequence ID" value="NC_011026.1"/>
</dbReference>
<reference evidence="1 2" key="1">
    <citation type="submission" date="2008-06" db="EMBL/GenBank/DDBJ databases">
        <title>Complete sequence of Chloroherpeton thalassium ATCC 35110.</title>
        <authorList>
            <consortium name="US DOE Joint Genome Institute"/>
            <person name="Lucas S."/>
            <person name="Copeland A."/>
            <person name="Lapidus A."/>
            <person name="Glavina del Rio T."/>
            <person name="Dalin E."/>
            <person name="Tice H."/>
            <person name="Bruce D."/>
            <person name="Goodwin L."/>
            <person name="Pitluck S."/>
            <person name="Schmutz J."/>
            <person name="Larimer F."/>
            <person name="Land M."/>
            <person name="Hauser L."/>
            <person name="Kyrpides N."/>
            <person name="Mikhailova N."/>
            <person name="Liu Z."/>
            <person name="Li T."/>
            <person name="Zhao F."/>
            <person name="Overmann J."/>
            <person name="Bryant D.A."/>
            <person name="Richardson P."/>
        </authorList>
    </citation>
    <scope>NUCLEOTIDE SEQUENCE [LARGE SCALE GENOMIC DNA]</scope>
    <source>
        <strain evidence="2">ATCC 35110 / GB-78</strain>
    </source>
</reference>
<sequence>MLDQLSDIVEAAGAAIEIPGQILLTPIVRNWRVHWGATEEEATKRLPGDDFVPEPKWSYTHAIDIKASAEKIWPWIAQIGQGRGGFYSYEMLENAIGCDIHNADKILPEYQNLKIGDTITLHPKNQPLQVAKLVPNKLLVLCGHNEDGSIVESTWGFYLIDNPNGGTRLIVRGRYQYGDNFLSNVLLGPGLLEPVNFVMSRKMMDGIKNLAEKQPDATMTKIQIIR</sequence>
<protein>
    <submittedName>
        <fullName evidence="1">Uncharacterized protein</fullName>
    </submittedName>
</protein>
<dbReference type="AlphaFoldDB" id="B3QXG0"/>
<dbReference type="KEGG" id="cts:Ctha_0969"/>